<evidence type="ECO:0000313" key="3">
    <source>
        <dbReference type="Proteomes" id="UP000095038"/>
    </source>
</evidence>
<dbReference type="Proteomes" id="UP000095038">
    <property type="component" value="Unassembled WGS sequence"/>
</dbReference>
<dbReference type="AlphaFoldDB" id="A0A1D2VGA6"/>
<reference evidence="3" key="1">
    <citation type="submission" date="2016-05" db="EMBL/GenBank/DDBJ databases">
        <title>Comparative genomics of biotechnologically important yeasts.</title>
        <authorList>
            <consortium name="DOE Joint Genome Institute"/>
            <person name="Riley R."/>
            <person name="Haridas S."/>
            <person name="Wolfe K.H."/>
            <person name="Lopes M.R."/>
            <person name="Hittinger C.T."/>
            <person name="Goker M."/>
            <person name="Salamov A."/>
            <person name="Wisecaver J."/>
            <person name="Long T.M."/>
            <person name="Aerts A.L."/>
            <person name="Barry K."/>
            <person name="Choi C."/>
            <person name="Clum A."/>
            <person name="Coughlan A.Y."/>
            <person name="Deshpande S."/>
            <person name="Douglass A.P."/>
            <person name="Hanson S.J."/>
            <person name="Klenk H.-P."/>
            <person name="Labutti K."/>
            <person name="Lapidus A."/>
            <person name="Lindquist E."/>
            <person name="Lipzen A."/>
            <person name="Meier-Kolthoff J.P."/>
            <person name="Ohm R.A."/>
            <person name="Otillar R.P."/>
            <person name="Pangilinan J."/>
            <person name="Peng Y."/>
            <person name="Rokas A."/>
            <person name="Rosa C.A."/>
            <person name="Scheuner C."/>
            <person name="Sibirny A.A."/>
            <person name="Slot J.C."/>
            <person name="Stielow J.B."/>
            <person name="Sun H."/>
            <person name="Kurtzman C.P."/>
            <person name="Blackwell M."/>
            <person name="Grigoriev I.V."/>
            <person name="Jeffries T.W."/>
        </authorList>
    </citation>
    <scope>NUCLEOTIDE SEQUENCE [LARGE SCALE GENOMIC DNA]</scope>
    <source>
        <strain evidence="3">DSM 1968</strain>
    </source>
</reference>
<gene>
    <name evidence="2" type="ORF">ASCRUDRAFT_76482</name>
</gene>
<organism evidence="2 3">
    <name type="scientific">Ascoidea rubescens DSM 1968</name>
    <dbReference type="NCBI Taxonomy" id="1344418"/>
    <lineage>
        <taxon>Eukaryota</taxon>
        <taxon>Fungi</taxon>
        <taxon>Dikarya</taxon>
        <taxon>Ascomycota</taxon>
        <taxon>Saccharomycotina</taxon>
        <taxon>Saccharomycetes</taxon>
        <taxon>Ascoideaceae</taxon>
        <taxon>Ascoidea</taxon>
    </lineage>
</organism>
<proteinExistence type="predicted"/>
<evidence type="ECO:0000313" key="2">
    <source>
        <dbReference type="EMBL" id="ODV60507.1"/>
    </source>
</evidence>
<keyword evidence="3" id="KW-1185">Reference proteome</keyword>
<feature type="compositionally biased region" description="Low complexity" evidence="1">
    <location>
        <begin position="10"/>
        <end position="31"/>
    </location>
</feature>
<sequence>MELPAPAFHPSCASGAVSSGCASSTAGAPGTDSAVPNARITVLQLSFLMSVSVAAF</sequence>
<dbReference type="GeneID" id="30967122"/>
<feature type="region of interest" description="Disordered" evidence="1">
    <location>
        <begin position="1"/>
        <end position="32"/>
    </location>
</feature>
<protein>
    <submittedName>
        <fullName evidence="2">Uncharacterized protein</fullName>
    </submittedName>
</protein>
<name>A0A1D2VGA6_9ASCO</name>
<accession>A0A1D2VGA6</accession>
<dbReference type="RefSeq" id="XP_020046814.1">
    <property type="nucleotide sequence ID" value="XM_020193486.1"/>
</dbReference>
<evidence type="ECO:0000256" key="1">
    <source>
        <dbReference type="SAM" id="MobiDB-lite"/>
    </source>
</evidence>
<dbReference type="EMBL" id="KV454482">
    <property type="protein sequence ID" value="ODV60507.1"/>
    <property type="molecule type" value="Genomic_DNA"/>
</dbReference>
<dbReference type="InParanoid" id="A0A1D2VGA6"/>